<evidence type="ECO:0000313" key="1">
    <source>
        <dbReference type="EMBL" id="KJZ39800.1"/>
    </source>
</evidence>
<comment type="caution">
    <text evidence="1">The sequence shown here is derived from an EMBL/GenBank/DDBJ whole genome shotgun (WGS) entry which is preliminary data.</text>
</comment>
<proteinExistence type="predicted"/>
<accession>A0A0F4T724</accession>
<dbReference type="PATRIC" id="fig|294.132.peg.4284"/>
<reference evidence="1 2" key="1">
    <citation type="submission" date="2015-03" db="EMBL/GenBank/DDBJ databases">
        <title>Comparative genomics of Pseudomonas insights into diversity of traits involved in vanlence and defense.</title>
        <authorList>
            <person name="Qin Y."/>
        </authorList>
    </citation>
    <scope>NUCLEOTIDE SEQUENCE [LARGE SCALE GENOMIC DNA]</scope>
    <source>
        <strain evidence="1 2">C8</strain>
    </source>
</reference>
<evidence type="ECO:0000313" key="2">
    <source>
        <dbReference type="Proteomes" id="UP000033588"/>
    </source>
</evidence>
<dbReference type="OrthoDB" id="6901609at2"/>
<dbReference type="AlphaFoldDB" id="A0A0F4T724"/>
<gene>
    <name evidence="1" type="ORF">VC35_24815</name>
</gene>
<protein>
    <submittedName>
        <fullName evidence="1">Uncharacterized protein</fullName>
    </submittedName>
</protein>
<name>A0A0F4T724_PSEFL</name>
<dbReference type="EMBL" id="LACC01000036">
    <property type="protein sequence ID" value="KJZ39800.1"/>
    <property type="molecule type" value="Genomic_DNA"/>
</dbReference>
<sequence length="89" mass="9992">MQCSLDEIRHQILDAQPVLKRLDIEMEGIQFDPLVPSSVTAAYAKVDRVIEHLLARFKANPILGPLTTELRSQYLDGIRAKVAHARNGK</sequence>
<dbReference type="Proteomes" id="UP000033588">
    <property type="component" value="Unassembled WGS sequence"/>
</dbReference>
<organism evidence="1 2">
    <name type="scientific">Pseudomonas fluorescens</name>
    <dbReference type="NCBI Taxonomy" id="294"/>
    <lineage>
        <taxon>Bacteria</taxon>
        <taxon>Pseudomonadati</taxon>
        <taxon>Pseudomonadota</taxon>
        <taxon>Gammaproteobacteria</taxon>
        <taxon>Pseudomonadales</taxon>
        <taxon>Pseudomonadaceae</taxon>
        <taxon>Pseudomonas</taxon>
    </lineage>
</organism>
<dbReference type="RefSeq" id="WP_046043202.1">
    <property type="nucleotide sequence ID" value="NZ_LACC01000036.1"/>
</dbReference>